<feature type="domain" description="HTH gntR-type" evidence="4">
    <location>
        <begin position="10"/>
        <end position="78"/>
    </location>
</feature>
<dbReference type="Pfam" id="PF00392">
    <property type="entry name" value="GntR"/>
    <property type="match status" value="1"/>
</dbReference>
<dbReference type="SMART" id="SM00345">
    <property type="entry name" value="HTH_GNTR"/>
    <property type="match status" value="1"/>
</dbReference>
<dbReference type="InterPro" id="IPR036390">
    <property type="entry name" value="WH_DNA-bd_sf"/>
</dbReference>
<sequence>MFILNPGSGIPIYRQLVEQIRRLVAGGQLQPGDCLPSVRELASTHAVNPMTISKAYNQLEAEGILVRRRGRPMEVAARPTQADTPGQLLEPQLDELIQAARQLGVEVDTLPELLDDYLRQLRKEKSS</sequence>
<gene>
    <name evidence="5" type="ORF">QWI16_16630</name>
</gene>
<dbReference type="EMBL" id="JAULRT010000062">
    <property type="protein sequence ID" value="MDO3383811.1"/>
    <property type="molecule type" value="Genomic_DNA"/>
</dbReference>
<name>A0ABT8TIQ1_9GAMM</name>
<dbReference type="InterPro" id="IPR036388">
    <property type="entry name" value="WH-like_DNA-bd_sf"/>
</dbReference>
<dbReference type="InterPro" id="IPR000524">
    <property type="entry name" value="Tscrpt_reg_HTH_GntR"/>
</dbReference>
<dbReference type="PANTHER" id="PTHR38445">
    <property type="entry name" value="HTH-TYPE TRANSCRIPTIONAL REPRESSOR YTRA"/>
    <property type="match status" value="1"/>
</dbReference>
<accession>A0ABT8TIQ1</accession>
<comment type="caution">
    <text evidence="5">The sequence shown here is derived from an EMBL/GenBank/DDBJ whole genome shotgun (WGS) entry which is preliminary data.</text>
</comment>
<proteinExistence type="predicted"/>
<evidence type="ECO:0000256" key="3">
    <source>
        <dbReference type="ARBA" id="ARBA00023163"/>
    </source>
</evidence>
<dbReference type="PANTHER" id="PTHR38445:SF7">
    <property type="entry name" value="GNTR-FAMILY TRANSCRIPTIONAL REGULATOR"/>
    <property type="match status" value="1"/>
</dbReference>
<dbReference type="CDD" id="cd07377">
    <property type="entry name" value="WHTH_GntR"/>
    <property type="match status" value="1"/>
</dbReference>
<organism evidence="5 6">
    <name type="scientific">Gilvimarinus algae</name>
    <dbReference type="NCBI Taxonomy" id="3058037"/>
    <lineage>
        <taxon>Bacteria</taxon>
        <taxon>Pseudomonadati</taxon>
        <taxon>Pseudomonadota</taxon>
        <taxon>Gammaproteobacteria</taxon>
        <taxon>Cellvibrionales</taxon>
        <taxon>Cellvibrionaceae</taxon>
        <taxon>Gilvimarinus</taxon>
    </lineage>
</organism>
<dbReference type="SUPFAM" id="SSF46785">
    <property type="entry name" value="Winged helix' DNA-binding domain"/>
    <property type="match status" value="1"/>
</dbReference>
<evidence type="ECO:0000256" key="1">
    <source>
        <dbReference type="ARBA" id="ARBA00023015"/>
    </source>
</evidence>
<dbReference type="Proteomes" id="UP001168380">
    <property type="component" value="Unassembled WGS sequence"/>
</dbReference>
<keyword evidence="2" id="KW-0238">DNA-binding</keyword>
<evidence type="ECO:0000256" key="2">
    <source>
        <dbReference type="ARBA" id="ARBA00023125"/>
    </source>
</evidence>
<dbReference type="PROSITE" id="PS50949">
    <property type="entry name" value="HTH_GNTR"/>
    <property type="match status" value="1"/>
</dbReference>
<dbReference type="Gene3D" id="1.10.10.10">
    <property type="entry name" value="Winged helix-like DNA-binding domain superfamily/Winged helix DNA-binding domain"/>
    <property type="match status" value="1"/>
</dbReference>
<keyword evidence="6" id="KW-1185">Reference proteome</keyword>
<dbReference type="RefSeq" id="WP_302714851.1">
    <property type="nucleotide sequence ID" value="NZ_JAULRT010000062.1"/>
</dbReference>
<keyword evidence="3" id="KW-0804">Transcription</keyword>
<keyword evidence="1" id="KW-0805">Transcription regulation</keyword>
<reference evidence="5" key="1">
    <citation type="submission" date="2023-07" db="EMBL/GenBank/DDBJ databases">
        <title>Gilvimarinus algae sp. nov., isolated from the surface of Kelp.</title>
        <authorList>
            <person name="Sun Y.Y."/>
            <person name="Gong Y."/>
            <person name="Du Z.J."/>
        </authorList>
    </citation>
    <scope>NUCLEOTIDE SEQUENCE</scope>
    <source>
        <strain evidence="5">SDUM040014</strain>
    </source>
</reference>
<evidence type="ECO:0000313" key="5">
    <source>
        <dbReference type="EMBL" id="MDO3383811.1"/>
    </source>
</evidence>
<evidence type="ECO:0000259" key="4">
    <source>
        <dbReference type="PROSITE" id="PS50949"/>
    </source>
</evidence>
<protein>
    <submittedName>
        <fullName evidence="5">GntR family transcriptional regulator</fullName>
    </submittedName>
</protein>
<evidence type="ECO:0000313" key="6">
    <source>
        <dbReference type="Proteomes" id="UP001168380"/>
    </source>
</evidence>